<keyword evidence="5" id="KW-0997">Cell inner membrane</keyword>
<name>A0A3D8J8Z3_9HELI</name>
<dbReference type="RefSeq" id="WP_115579010.1">
    <property type="nucleotide sequence ID" value="NZ_NXLX01000008.1"/>
</dbReference>
<sequence>MKKIDSLNLVPFIDIMLVLLVIVLTTASFVTTSKMPIAIPQVDENSSKNQQEFDKKQVDITINQQGDYFLNDELVSLDTLKQRIRGFAKDTPIVLRGDKESNLNSFIQIFDILQNMNLKEVYVLVEEKKKP</sequence>
<protein>
    <submittedName>
        <fullName evidence="12">Biopolymer transporter ExbD</fullName>
    </submittedName>
</protein>
<evidence type="ECO:0000313" key="12">
    <source>
        <dbReference type="EMBL" id="RDU73902.1"/>
    </source>
</evidence>
<comment type="similarity">
    <text evidence="2 10">Belongs to the ExbD/TolR family.</text>
</comment>
<keyword evidence="4" id="KW-1003">Cell membrane</keyword>
<evidence type="ECO:0000256" key="2">
    <source>
        <dbReference type="ARBA" id="ARBA00005811"/>
    </source>
</evidence>
<comment type="subcellular location">
    <subcellularLocation>
        <location evidence="1">Cell inner membrane</location>
        <topology evidence="1">Single-pass type II membrane protein</topology>
    </subcellularLocation>
    <subcellularLocation>
        <location evidence="10">Cell membrane</location>
        <topology evidence="10">Single-pass type II membrane protein</topology>
    </subcellularLocation>
</comment>
<dbReference type="InterPro" id="IPR003400">
    <property type="entry name" value="ExbD"/>
</dbReference>
<feature type="transmembrane region" description="Helical" evidence="11">
    <location>
        <begin position="12"/>
        <end position="30"/>
    </location>
</feature>
<accession>A0A3D8J8Z3</accession>
<keyword evidence="7 10" id="KW-0653">Protein transport</keyword>
<dbReference type="GO" id="GO:0005886">
    <property type="term" value="C:plasma membrane"/>
    <property type="evidence" value="ECO:0007669"/>
    <property type="project" value="UniProtKB-SubCell"/>
</dbReference>
<evidence type="ECO:0000256" key="9">
    <source>
        <dbReference type="ARBA" id="ARBA00023136"/>
    </source>
</evidence>
<keyword evidence="9 11" id="KW-0472">Membrane</keyword>
<dbReference type="Gene3D" id="3.30.420.270">
    <property type="match status" value="1"/>
</dbReference>
<gene>
    <name evidence="12" type="ORF">CQA57_04350</name>
</gene>
<dbReference type="AlphaFoldDB" id="A0A3D8J8Z3"/>
<evidence type="ECO:0000256" key="11">
    <source>
        <dbReference type="SAM" id="Phobius"/>
    </source>
</evidence>
<dbReference type="OrthoDB" id="14324at2"/>
<evidence type="ECO:0000256" key="8">
    <source>
        <dbReference type="ARBA" id="ARBA00022989"/>
    </source>
</evidence>
<dbReference type="GO" id="GO:0022857">
    <property type="term" value="F:transmembrane transporter activity"/>
    <property type="evidence" value="ECO:0007669"/>
    <property type="project" value="InterPro"/>
</dbReference>
<dbReference type="Pfam" id="PF02472">
    <property type="entry name" value="ExbD"/>
    <property type="match status" value="1"/>
</dbReference>
<comment type="caution">
    <text evidence="12">The sequence shown here is derived from an EMBL/GenBank/DDBJ whole genome shotgun (WGS) entry which is preliminary data.</text>
</comment>
<evidence type="ECO:0000256" key="10">
    <source>
        <dbReference type="RuleBase" id="RU003879"/>
    </source>
</evidence>
<keyword evidence="3 10" id="KW-0813">Transport</keyword>
<dbReference type="GO" id="GO:0015031">
    <property type="term" value="P:protein transport"/>
    <property type="evidence" value="ECO:0007669"/>
    <property type="project" value="UniProtKB-KW"/>
</dbReference>
<evidence type="ECO:0000256" key="7">
    <source>
        <dbReference type="ARBA" id="ARBA00022927"/>
    </source>
</evidence>
<dbReference type="PANTHER" id="PTHR30558:SF12">
    <property type="entry name" value="BIOPOLYMER TRANSPORT PROTEIN EXBD"/>
    <property type="match status" value="1"/>
</dbReference>
<evidence type="ECO:0000256" key="1">
    <source>
        <dbReference type="ARBA" id="ARBA00004249"/>
    </source>
</evidence>
<organism evidence="12 13">
    <name type="scientific">Helicobacter anseris</name>
    <dbReference type="NCBI Taxonomy" id="375926"/>
    <lineage>
        <taxon>Bacteria</taxon>
        <taxon>Pseudomonadati</taxon>
        <taxon>Campylobacterota</taxon>
        <taxon>Epsilonproteobacteria</taxon>
        <taxon>Campylobacterales</taxon>
        <taxon>Helicobacteraceae</taxon>
        <taxon>Helicobacter</taxon>
    </lineage>
</organism>
<dbReference type="Proteomes" id="UP000256695">
    <property type="component" value="Unassembled WGS sequence"/>
</dbReference>
<keyword evidence="6 10" id="KW-0812">Transmembrane</keyword>
<evidence type="ECO:0000256" key="3">
    <source>
        <dbReference type="ARBA" id="ARBA00022448"/>
    </source>
</evidence>
<reference evidence="12 13" key="1">
    <citation type="submission" date="2018-04" db="EMBL/GenBank/DDBJ databases">
        <title>Novel Campyloabacter and Helicobacter Species and Strains.</title>
        <authorList>
            <person name="Mannion A.J."/>
            <person name="Shen Z."/>
            <person name="Fox J.G."/>
        </authorList>
    </citation>
    <scope>NUCLEOTIDE SEQUENCE [LARGE SCALE GENOMIC DNA]</scope>
    <source>
        <strain evidence="12 13">MIT 04-9362</strain>
    </source>
</reference>
<evidence type="ECO:0000256" key="5">
    <source>
        <dbReference type="ARBA" id="ARBA00022519"/>
    </source>
</evidence>
<proteinExistence type="inferred from homology"/>
<keyword evidence="8 11" id="KW-1133">Transmembrane helix</keyword>
<dbReference type="PANTHER" id="PTHR30558">
    <property type="entry name" value="EXBD MEMBRANE COMPONENT OF PMF-DRIVEN MACROMOLECULE IMPORT SYSTEM"/>
    <property type="match status" value="1"/>
</dbReference>
<keyword evidence="13" id="KW-1185">Reference proteome</keyword>
<evidence type="ECO:0000256" key="4">
    <source>
        <dbReference type="ARBA" id="ARBA00022475"/>
    </source>
</evidence>
<evidence type="ECO:0000256" key="6">
    <source>
        <dbReference type="ARBA" id="ARBA00022692"/>
    </source>
</evidence>
<dbReference type="EMBL" id="NXLX01000008">
    <property type="protein sequence ID" value="RDU73902.1"/>
    <property type="molecule type" value="Genomic_DNA"/>
</dbReference>
<evidence type="ECO:0000313" key="13">
    <source>
        <dbReference type="Proteomes" id="UP000256695"/>
    </source>
</evidence>